<dbReference type="AlphaFoldDB" id="A0A8S4PG10"/>
<sequence length="344" mass="40212">GFKFHEFMQRNGLMAIDMYNDLWKGPNYTFSRDYLGTSYIDHCVISSTFYRYVNGGITNEDELLNTSDHLSLVVNVNLSNINDFNAGNSAPGNNCRNAWDKLSKCDIEELFTKGVSQGLAEIKINLENKILDCDVSKEYIDSVLNRVTDILKTVSNHRIPKRKYNKRLKPYWNSSIKDLLKAKNKMWSEWKRSGMHRGNNVFWLRYKDAKRAFRRALRQAEVEYNINCQKDIDESQDIDARYYWFLANRHKKSGKNSNCIRNDHGIVLQEPDAVRQEWSNYFSQLFTPKECDNFDIDFKAHVNAMMDFMKRGYSENNDGSFNECFDENDLAMAIKSLNLIKHVA</sequence>
<keyword evidence="2" id="KW-1185">Reference proteome</keyword>
<gene>
    <name evidence="1" type="ORF">OFUS_LOCUS15547</name>
</gene>
<organism evidence="1 2">
    <name type="scientific">Owenia fusiformis</name>
    <name type="common">Polychaete worm</name>
    <dbReference type="NCBI Taxonomy" id="6347"/>
    <lineage>
        <taxon>Eukaryota</taxon>
        <taxon>Metazoa</taxon>
        <taxon>Spiralia</taxon>
        <taxon>Lophotrochozoa</taxon>
        <taxon>Annelida</taxon>
        <taxon>Polychaeta</taxon>
        <taxon>Sedentaria</taxon>
        <taxon>Canalipalpata</taxon>
        <taxon>Sabellida</taxon>
        <taxon>Oweniida</taxon>
        <taxon>Oweniidae</taxon>
        <taxon>Owenia</taxon>
    </lineage>
</organism>
<protein>
    <submittedName>
        <fullName evidence="1">Uncharacterized protein</fullName>
    </submittedName>
</protein>
<name>A0A8S4PG10_OWEFU</name>
<comment type="caution">
    <text evidence="1">The sequence shown here is derived from an EMBL/GenBank/DDBJ whole genome shotgun (WGS) entry which is preliminary data.</text>
</comment>
<dbReference type="EMBL" id="CAIIXF020000007">
    <property type="protein sequence ID" value="CAH1790333.1"/>
    <property type="molecule type" value="Genomic_DNA"/>
</dbReference>
<feature type="non-terminal residue" evidence="1">
    <location>
        <position position="1"/>
    </location>
</feature>
<dbReference type="Proteomes" id="UP000749559">
    <property type="component" value="Unassembled WGS sequence"/>
</dbReference>
<evidence type="ECO:0000313" key="2">
    <source>
        <dbReference type="Proteomes" id="UP000749559"/>
    </source>
</evidence>
<reference evidence="1" key="1">
    <citation type="submission" date="2022-03" db="EMBL/GenBank/DDBJ databases">
        <authorList>
            <person name="Martin C."/>
        </authorList>
    </citation>
    <scope>NUCLEOTIDE SEQUENCE</scope>
</reference>
<dbReference type="OrthoDB" id="425681at2759"/>
<evidence type="ECO:0000313" key="1">
    <source>
        <dbReference type="EMBL" id="CAH1790333.1"/>
    </source>
</evidence>
<accession>A0A8S4PG10</accession>
<proteinExistence type="predicted"/>